<organism evidence="2 3">
    <name type="scientific">Cirrhinus mrigala</name>
    <name type="common">Mrigala</name>
    <dbReference type="NCBI Taxonomy" id="683832"/>
    <lineage>
        <taxon>Eukaryota</taxon>
        <taxon>Metazoa</taxon>
        <taxon>Chordata</taxon>
        <taxon>Craniata</taxon>
        <taxon>Vertebrata</taxon>
        <taxon>Euteleostomi</taxon>
        <taxon>Actinopterygii</taxon>
        <taxon>Neopterygii</taxon>
        <taxon>Teleostei</taxon>
        <taxon>Ostariophysi</taxon>
        <taxon>Cypriniformes</taxon>
        <taxon>Cyprinidae</taxon>
        <taxon>Labeoninae</taxon>
        <taxon>Labeonini</taxon>
        <taxon>Cirrhinus</taxon>
    </lineage>
</organism>
<dbReference type="Proteomes" id="UP001529510">
    <property type="component" value="Unassembled WGS sequence"/>
</dbReference>
<evidence type="ECO:0000313" key="3">
    <source>
        <dbReference type="Proteomes" id="UP001529510"/>
    </source>
</evidence>
<name>A0ABD0Q382_CIRMR</name>
<dbReference type="EMBL" id="JAMKFB020000012">
    <property type="protein sequence ID" value="KAL0180123.1"/>
    <property type="molecule type" value="Genomic_DNA"/>
</dbReference>
<reference evidence="2 3" key="1">
    <citation type="submission" date="2024-05" db="EMBL/GenBank/DDBJ databases">
        <title>Genome sequencing and assembly of Indian major carp, Cirrhinus mrigala (Hamilton, 1822).</title>
        <authorList>
            <person name="Mohindra V."/>
            <person name="Chowdhury L.M."/>
            <person name="Lal K."/>
            <person name="Jena J.K."/>
        </authorList>
    </citation>
    <scope>NUCLEOTIDE SEQUENCE [LARGE SCALE GENOMIC DNA]</scope>
    <source>
        <strain evidence="2">CM1030</strain>
        <tissue evidence="2">Blood</tissue>
    </source>
</reference>
<feature type="compositionally biased region" description="Basic and acidic residues" evidence="1">
    <location>
        <begin position="19"/>
        <end position="33"/>
    </location>
</feature>
<gene>
    <name evidence="2" type="ORF">M9458_025565</name>
</gene>
<protein>
    <submittedName>
        <fullName evidence="2">Uncharacterized protein</fullName>
    </submittedName>
</protein>
<sequence length="116" mass="12628">MSTNERDETNDTQAVPARKASEGNSRREGNNDKNHHRGVTEGPSQPNDDTSIVTDANTVADKNLALLKAHSLDVKFEVGEEYDIIETIGTGAYGVVSSARRRDNGKGATMHFNDLQ</sequence>
<accession>A0ABD0Q382</accession>
<evidence type="ECO:0000256" key="1">
    <source>
        <dbReference type="SAM" id="MobiDB-lite"/>
    </source>
</evidence>
<evidence type="ECO:0000313" key="2">
    <source>
        <dbReference type="EMBL" id="KAL0180123.1"/>
    </source>
</evidence>
<feature type="region of interest" description="Disordered" evidence="1">
    <location>
        <begin position="1"/>
        <end position="52"/>
    </location>
</feature>
<dbReference type="Gene3D" id="3.30.200.20">
    <property type="entry name" value="Phosphorylase Kinase, domain 1"/>
    <property type="match status" value="1"/>
</dbReference>
<comment type="caution">
    <text evidence="2">The sequence shown here is derived from an EMBL/GenBank/DDBJ whole genome shotgun (WGS) entry which is preliminary data.</text>
</comment>
<dbReference type="AlphaFoldDB" id="A0ABD0Q382"/>
<feature type="compositionally biased region" description="Polar residues" evidence="1">
    <location>
        <begin position="42"/>
        <end position="52"/>
    </location>
</feature>
<keyword evidence="3" id="KW-1185">Reference proteome</keyword>
<proteinExistence type="predicted"/>